<organism evidence="2 3">
    <name type="scientific">Cecembia calidifontis</name>
    <dbReference type="NCBI Taxonomy" id="1187080"/>
    <lineage>
        <taxon>Bacteria</taxon>
        <taxon>Pseudomonadati</taxon>
        <taxon>Bacteroidota</taxon>
        <taxon>Cytophagia</taxon>
        <taxon>Cytophagales</taxon>
        <taxon>Cyclobacteriaceae</taxon>
        <taxon>Cecembia</taxon>
    </lineage>
</organism>
<comment type="caution">
    <text evidence="2">The sequence shown here is derived from an EMBL/GenBank/DDBJ whole genome shotgun (WGS) entry which is preliminary data.</text>
</comment>
<feature type="transmembrane region" description="Helical" evidence="1">
    <location>
        <begin position="278"/>
        <end position="298"/>
    </location>
</feature>
<evidence type="ECO:0000256" key="1">
    <source>
        <dbReference type="SAM" id="Phobius"/>
    </source>
</evidence>
<evidence type="ECO:0008006" key="4">
    <source>
        <dbReference type="Google" id="ProtNLM"/>
    </source>
</evidence>
<protein>
    <recommendedName>
        <fullName evidence="4">Glycosyltransferase RgtA/B/C/D-like domain-containing protein</fullName>
    </recommendedName>
</protein>
<sequence>MKNQLLHSDQKFLVFLFFYHIAFSFLFTWYLGEYGGDAISFWELRAEKVDHPERWFSHWGTRSYFMQWLTYWPAYVFGLPLWSGNLFFSVLSYYGYYLLYGLVREQVDTQKHHWIQLSLWVVFLMPNLHFWSSSVGKQSISFLGIVLFLRGLHVMRPAWGYLIFGLGISYLVRPMQGFILMGGFIGLLIFTPSISNKFKAIFLLVAGLLAYGMLDFILYITHIPFLHPQKIMEFSASQMEFLEGFAAQSAVPMNSYSWPMRLWTLFFRPFMGEWESLWYVAASTENVLSLFLIIGAIGLMGRSGWKTVPLFTWGGILFGLLLMGVYALTLNNLGIIMRMKSFFMIFFHLLFVFGLAFAFSKKRENKNDE</sequence>
<dbReference type="AlphaFoldDB" id="A0A4Q7PD41"/>
<evidence type="ECO:0000313" key="2">
    <source>
        <dbReference type="EMBL" id="RZS98276.1"/>
    </source>
</evidence>
<keyword evidence="3" id="KW-1185">Reference proteome</keyword>
<feature type="transmembrane region" description="Helical" evidence="1">
    <location>
        <begin position="12"/>
        <end position="32"/>
    </location>
</feature>
<dbReference type="EMBL" id="SGXG01000001">
    <property type="protein sequence ID" value="RZS98276.1"/>
    <property type="molecule type" value="Genomic_DNA"/>
</dbReference>
<feature type="transmembrane region" description="Helical" evidence="1">
    <location>
        <begin position="117"/>
        <end position="134"/>
    </location>
</feature>
<dbReference type="RefSeq" id="WP_130277006.1">
    <property type="nucleotide sequence ID" value="NZ_SGXG01000001.1"/>
</dbReference>
<proteinExistence type="predicted"/>
<dbReference type="OrthoDB" id="975915at2"/>
<feature type="transmembrane region" description="Helical" evidence="1">
    <location>
        <begin position="341"/>
        <end position="359"/>
    </location>
</feature>
<keyword evidence="1" id="KW-1133">Transmembrane helix</keyword>
<evidence type="ECO:0000313" key="3">
    <source>
        <dbReference type="Proteomes" id="UP000292209"/>
    </source>
</evidence>
<name>A0A4Q7PD41_9BACT</name>
<reference evidence="2 3" key="1">
    <citation type="submission" date="2019-02" db="EMBL/GenBank/DDBJ databases">
        <title>Genomic Encyclopedia of Archaeal and Bacterial Type Strains, Phase II (KMG-II): from individual species to whole genera.</title>
        <authorList>
            <person name="Goeker M."/>
        </authorList>
    </citation>
    <scope>NUCLEOTIDE SEQUENCE [LARGE SCALE GENOMIC DNA]</scope>
    <source>
        <strain evidence="2 3">DSM 21411</strain>
    </source>
</reference>
<feature type="transmembrane region" description="Helical" evidence="1">
    <location>
        <begin position="310"/>
        <end position="329"/>
    </location>
</feature>
<keyword evidence="1" id="KW-0812">Transmembrane</keyword>
<feature type="transmembrane region" description="Helical" evidence="1">
    <location>
        <begin position="200"/>
        <end position="220"/>
    </location>
</feature>
<accession>A0A4Q7PD41</accession>
<dbReference type="Proteomes" id="UP000292209">
    <property type="component" value="Unassembled WGS sequence"/>
</dbReference>
<feature type="transmembrane region" description="Helical" evidence="1">
    <location>
        <begin position="72"/>
        <end position="96"/>
    </location>
</feature>
<feature type="transmembrane region" description="Helical" evidence="1">
    <location>
        <begin position="176"/>
        <end position="194"/>
    </location>
</feature>
<gene>
    <name evidence="2" type="ORF">BC751_3918</name>
</gene>
<keyword evidence="1" id="KW-0472">Membrane</keyword>